<keyword evidence="2" id="KW-1185">Reference proteome</keyword>
<proteinExistence type="predicted"/>
<dbReference type="NCBIfam" id="NF047554">
    <property type="entry name" value="LIC_10463_fam"/>
    <property type="match status" value="1"/>
</dbReference>
<evidence type="ECO:0000313" key="1">
    <source>
        <dbReference type="EMBL" id="AOP35304.1"/>
    </source>
</evidence>
<evidence type="ECO:0000313" key="2">
    <source>
        <dbReference type="Proteomes" id="UP000094197"/>
    </source>
</evidence>
<reference evidence="1 2" key="1">
    <citation type="submission" date="2016-04" db="EMBL/GenBank/DDBJ databases">
        <title>Complete genome seqeunce of Leptospira alstonii serovar Room22.</title>
        <authorList>
            <person name="Nally J.E."/>
            <person name="Bayles D.O."/>
            <person name="Hurley D."/>
            <person name="Fanning S."/>
            <person name="McMahon B.J."/>
            <person name="Arent Z."/>
        </authorList>
    </citation>
    <scope>NUCLEOTIDE SEQUENCE [LARGE SCALE GENOMIC DNA]</scope>
    <source>
        <strain evidence="1 2">GWTS #1</strain>
    </source>
</reference>
<gene>
    <name evidence="1" type="ORF">A0128_16510</name>
</gene>
<dbReference type="EMBL" id="CP015217">
    <property type="protein sequence ID" value="AOP35304.1"/>
    <property type="molecule type" value="Genomic_DNA"/>
</dbReference>
<dbReference type="Proteomes" id="UP000094197">
    <property type="component" value="Chromosome 1"/>
</dbReference>
<protein>
    <recommendedName>
        <fullName evidence="3">Lipoprotein</fullName>
    </recommendedName>
</protein>
<sequence length="153" mass="17797">MKKHSKIRIYSFILIVSLLSFCKGDDSERLSFLKNEQNGMVRFQAFTHGKIETKENEKYYDFILKQTENIQGVFQIDSTNSELRIRLIRVNFPFDTETDCTNTNSGNTYSCKIEIKSLEKASYRLTVFRNSKTEESSFNLFAGIFGNGYVHIE</sequence>
<dbReference type="AlphaFoldDB" id="A0A1D7V0E5"/>
<name>A0A1D7V0E5_9LEPT</name>
<dbReference type="KEGG" id="laj:A0128_16510"/>
<organism evidence="1 2">
    <name type="scientific">Leptospira tipperaryensis</name>
    <dbReference type="NCBI Taxonomy" id="2564040"/>
    <lineage>
        <taxon>Bacteria</taxon>
        <taxon>Pseudomonadati</taxon>
        <taxon>Spirochaetota</taxon>
        <taxon>Spirochaetia</taxon>
        <taxon>Leptospirales</taxon>
        <taxon>Leptospiraceae</taxon>
        <taxon>Leptospira</taxon>
    </lineage>
</organism>
<evidence type="ECO:0008006" key="3">
    <source>
        <dbReference type="Google" id="ProtNLM"/>
    </source>
</evidence>
<accession>A0A1D7V0E5</accession>